<dbReference type="GO" id="GO:0003700">
    <property type="term" value="F:DNA-binding transcription factor activity"/>
    <property type="evidence" value="ECO:0007669"/>
    <property type="project" value="TreeGrafter"/>
</dbReference>
<keyword evidence="3" id="KW-0804">Transcription</keyword>
<accession>A0A4R5KI47</accession>
<sequence>MDETIRLRIIQSASDLFNQKGYKSVSVSDLAARLGMSKKTIYLYFSGKEQIAEAVLDLTMNAIARSISEQTKRSGNPLYVLEATFKGIKGEIVKLNPLFLEDMQKYAPALWNKLEAFRGRQLRFIEGLLTKAKQDGHVRDDVNIHLATVIMLDSIQRLVRPDFAARHNVSMVEVADTLFALFLQGLYKDRQK</sequence>
<proteinExistence type="predicted"/>
<organism evidence="6 7">
    <name type="scientific">Paenibacillus piri</name>
    <dbReference type="NCBI Taxonomy" id="2547395"/>
    <lineage>
        <taxon>Bacteria</taxon>
        <taxon>Bacillati</taxon>
        <taxon>Bacillota</taxon>
        <taxon>Bacilli</taxon>
        <taxon>Bacillales</taxon>
        <taxon>Paenibacillaceae</taxon>
        <taxon>Paenibacillus</taxon>
    </lineage>
</organism>
<keyword evidence="7" id="KW-1185">Reference proteome</keyword>
<dbReference type="SUPFAM" id="SSF46689">
    <property type="entry name" value="Homeodomain-like"/>
    <property type="match status" value="1"/>
</dbReference>
<name>A0A4R5KI47_9BACL</name>
<reference evidence="6 7" key="1">
    <citation type="submission" date="2019-03" db="EMBL/GenBank/DDBJ databases">
        <title>This is whole genome sequence of Paenibacillus sp MS74 strain.</title>
        <authorList>
            <person name="Trinh H.N."/>
        </authorList>
    </citation>
    <scope>NUCLEOTIDE SEQUENCE [LARGE SCALE GENOMIC DNA]</scope>
    <source>
        <strain evidence="6 7">MS74</strain>
    </source>
</reference>
<evidence type="ECO:0000313" key="6">
    <source>
        <dbReference type="EMBL" id="TDF95056.1"/>
    </source>
</evidence>
<dbReference type="EMBL" id="SMRT01000011">
    <property type="protein sequence ID" value="TDF95056.1"/>
    <property type="molecule type" value="Genomic_DNA"/>
</dbReference>
<feature type="DNA-binding region" description="H-T-H motif" evidence="4">
    <location>
        <begin position="26"/>
        <end position="45"/>
    </location>
</feature>
<dbReference type="SUPFAM" id="SSF48498">
    <property type="entry name" value="Tetracyclin repressor-like, C-terminal domain"/>
    <property type="match status" value="1"/>
</dbReference>
<dbReference type="PRINTS" id="PR00455">
    <property type="entry name" value="HTHTETR"/>
</dbReference>
<evidence type="ECO:0000256" key="3">
    <source>
        <dbReference type="ARBA" id="ARBA00023163"/>
    </source>
</evidence>
<dbReference type="InterPro" id="IPR036271">
    <property type="entry name" value="Tet_transcr_reg_TetR-rel_C_sf"/>
</dbReference>
<protein>
    <submittedName>
        <fullName evidence="6">TetR/AcrR family transcriptional regulator</fullName>
    </submittedName>
</protein>
<gene>
    <name evidence="6" type="ORF">E1757_21190</name>
</gene>
<dbReference type="InterPro" id="IPR001647">
    <property type="entry name" value="HTH_TetR"/>
</dbReference>
<dbReference type="Pfam" id="PF00440">
    <property type="entry name" value="TetR_N"/>
    <property type="match status" value="1"/>
</dbReference>
<dbReference type="Proteomes" id="UP000295636">
    <property type="component" value="Unassembled WGS sequence"/>
</dbReference>
<dbReference type="PANTHER" id="PTHR30055:SF234">
    <property type="entry name" value="HTH-TYPE TRANSCRIPTIONAL REGULATOR BETI"/>
    <property type="match status" value="1"/>
</dbReference>
<dbReference type="RefSeq" id="WP_133231836.1">
    <property type="nucleotide sequence ID" value="NZ_SMRT01000011.1"/>
</dbReference>
<keyword evidence="2 4" id="KW-0238">DNA-binding</keyword>
<dbReference type="InterPro" id="IPR050109">
    <property type="entry name" value="HTH-type_TetR-like_transc_reg"/>
</dbReference>
<dbReference type="PROSITE" id="PS50977">
    <property type="entry name" value="HTH_TETR_2"/>
    <property type="match status" value="1"/>
</dbReference>
<dbReference type="Gene3D" id="1.10.10.60">
    <property type="entry name" value="Homeodomain-like"/>
    <property type="match status" value="1"/>
</dbReference>
<dbReference type="InterPro" id="IPR009057">
    <property type="entry name" value="Homeodomain-like_sf"/>
</dbReference>
<evidence type="ECO:0000259" key="5">
    <source>
        <dbReference type="PROSITE" id="PS50977"/>
    </source>
</evidence>
<feature type="domain" description="HTH tetR-type" evidence="5">
    <location>
        <begin position="3"/>
        <end position="63"/>
    </location>
</feature>
<evidence type="ECO:0000256" key="2">
    <source>
        <dbReference type="ARBA" id="ARBA00023125"/>
    </source>
</evidence>
<evidence type="ECO:0000256" key="1">
    <source>
        <dbReference type="ARBA" id="ARBA00023015"/>
    </source>
</evidence>
<dbReference type="AlphaFoldDB" id="A0A4R5KI47"/>
<keyword evidence="1" id="KW-0805">Transcription regulation</keyword>
<evidence type="ECO:0000256" key="4">
    <source>
        <dbReference type="PROSITE-ProRule" id="PRU00335"/>
    </source>
</evidence>
<evidence type="ECO:0000313" key="7">
    <source>
        <dbReference type="Proteomes" id="UP000295636"/>
    </source>
</evidence>
<dbReference type="PANTHER" id="PTHR30055">
    <property type="entry name" value="HTH-TYPE TRANSCRIPTIONAL REGULATOR RUTR"/>
    <property type="match status" value="1"/>
</dbReference>
<dbReference type="GO" id="GO:0000976">
    <property type="term" value="F:transcription cis-regulatory region binding"/>
    <property type="evidence" value="ECO:0007669"/>
    <property type="project" value="TreeGrafter"/>
</dbReference>
<comment type="caution">
    <text evidence="6">The sequence shown here is derived from an EMBL/GenBank/DDBJ whole genome shotgun (WGS) entry which is preliminary data.</text>
</comment>
<dbReference type="Gene3D" id="1.10.357.10">
    <property type="entry name" value="Tetracycline Repressor, domain 2"/>
    <property type="match status" value="1"/>
</dbReference>
<dbReference type="OrthoDB" id="9812134at2"/>